<gene>
    <name evidence="2" type="ORF">AKAME5_002564300</name>
</gene>
<accession>A0AAD3NNL6</accession>
<feature type="region of interest" description="Disordered" evidence="1">
    <location>
        <begin position="159"/>
        <end position="331"/>
    </location>
</feature>
<feature type="compositionally biased region" description="Polar residues" evidence="1">
    <location>
        <begin position="257"/>
        <end position="294"/>
    </location>
</feature>
<feature type="region of interest" description="Disordered" evidence="1">
    <location>
        <begin position="1"/>
        <end position="32"/>
    </location>
</feature>
<organism evidence="2 3">
    <name type="scientific">Lates japonicus</name>
    <name type="common">Japanese lates</name>
    <dbReference type="NCBI Taxonomy" id="270547"/>
    <lineage>
        <taxon>Eukaryota</taxon>
        <taxon>Metazoa</taxon>
        <taxon>Chordata</taxon>
        <taxon>Craniata</taxon>
        <taxon>Vertebrata</taxon>
        <taxon>Euteleostomi</taxon>
        <taxon>Actinopterygii</taxon>
        <taxon>Neopterygii</taxon>
        <taxon>Teleostei</taxon>
        <taxon>Neoteleostei</taxon>
        <taxon>Acanthomorphata</taxon>
        <taxon>Carangaria</taxon>
        <taxon>Carangaria incertae sedis</taxon>
        <taxon>Centropomidae</taxon>
        <taxon>Lates</taxon>
    </lineage>
</organism>
<keyword evidence="3" id="KW-1185">Reference proteome</keyword>
<dbReference type="AlphaFoldDB" id="A0AAD3NNL6"/>
<dbReference type="EMBL" id="BRZM01002143">
    <property type="protein sequence ID" value="GLD74314.1"/>
    <property type="molecule type" value="Genomic_DNA"/>
</dbReference>
<evidence type="ECO:0000256" key="1">
    <source>
        <dbReference type="SAM" id="MobiDB-lite"/>
    </source>
</evidence>
<feature type="compositionally biased region" description="Low complexity" evidence="1">
    <location>
        <begin position="306"/>
        <end position="318"/>
    </location>
</feature>
<feature type="compositionally biased region" description="Polar residues" evidence="1">
    <location>
        <begin position="87"/>
        <end position="96"/>
    </location>
</feature>
<sequence length="331" mass="35951">MANATLPGPANGDAKLPGCNSDHDYYNLTKSERSTGNNELAYANLQSLRGVVASSANQRSSGTQMSAPQDIQTNEQERKDSEMLATLENTRVSSHDSPWVKMSCDSDEHHIDNDTQHPSFQQEQVKETVLADAKLTEPAEKQGNTEDIWLTDSSYWTLSPTKQESHRESRTILSKNKENSLETDDSTTYSDFKQVRSPEKPVLPKKPDLCILGLMASPEAKRGPGGLKNTSPSSGLNNQSQPPPDSSCTGLHAHVTHGTSSPKHLTCTATDKTLTHTTSPADVTTNSPVSSPQRQKPPILYKKPDLSLTSPKTTKPSKNTGESSKGTPGTW</sequence>
<comment type="caution">
    <text evidence="2">The sequence shown here is derived from an EMBL/GenBank/DDBJ whole genome shotgun (WGS) entry which is preliminary data.</text>
</comment>
<feature type="compositionally biased region" description="Polar residues" evidence="1">
    <location>
        <begin position="54"/>
        <end position="74"/>
    </location>
</feature>
<name>A0AAD3NNL6_LATJO</name>
<evidence type="ECO:0000313" key="3">
    <source>
        <dbReference type="Proteomes" id="UP001279410"/>
    </source>
</evidence>
<feature type="compositionally biased region" description="Polar residues" evidence="1">
    <location>
        <begin position="228"/>
        <end position="240"/>
    </location>
</feature>
<reference evidence="2" key="1">
    <citation type="submission" date="2022-08" db="EMBL/GenBank/DDBJ databases">
        <title>Genome sequencing of akame (Lates japonicus).</title>
        <authorList>
            <person name="Hashiguchi Y."/>
            <person name="Takahashi H."/>
        </authorList>
    </citation>
    <scope>NUCLEOTIDE SEQUENCE</scope>
    <source>
        <strain evidence="2">Kochi</strain>
    </source>
</reference>
<feature type="compositionally biased region" description="Basic and acidic residues" evidence="1">
    <location>
        <begin position="163"/>
        <end position="180"/>
    </location>
</feature>
<proteinExistence type="predicted"/>
<protein>
    <submittedName>
        <fullName evidence="2">NHS-like protein 1</fullName>
    </submittedName>
</protein>
<feature type="compositionally biased region" description="Basic and acidic residues" evidence="1">
    <location>
        <begin position="21"/>
        <end position="32"/>
    </location>
</feature>
<dbReference type="Proteomes" id="UP001279410">
    <property type="component" value="Unassembled WGS sequence"/>
</dbReference>
<evidence type="ECO:0000313" key="2">
    <source>
        <dbReference type="EMBL" id="GLD74314.1"/>
    </source>
</evidence>
<feature type="compositionally biased region" description="Polar residues" evidence="1">
    <location>
        <begin position="319"/>
        <end position="331"/>
    </location>
</feature>
<feature type="region of interest" description="Disordered" evidence="1">
    <location>
        <begin position="53"/>
        <end position="109"/>
    </location>
</feature>